<evidence type="ECO:0000313" key="2">
    <source>
        <dbReference type="Proteomes" id="UP001195769"/>
    </source>
</evidence>
<proteinExistence type="predicted"/>
<sequence length="114" mass="13222">MGTGPSTRITRRQLPVTPAYVFTDFKAQGQTIDHVLVDIGRTTCFRLSPFNAYVALSRSHGRECIRLLRDFDNDLFLQHPNEDLRIEDNRIERLAEETKKRFSRTDSLTENKVP</sequence>
<dbReference type="Proteomes" id="UP001195769">
    <property type="component" value="Unassembled WGS sequence"/>
</dbReference>
<dbReference type="GeneID" id="64657672"/>
<keyword evidence="2" id="KW-1185">Reference proteome</keyword>
<organism evidence="1 2">
    <name type="scientific">Suillus fuscotomentosus</name>
    <dbReference type="NCBI Taxonomy" id="1912939"/>
    <lineage>
        <taxon>Eukaryota</taxon>
        <taxon>Fungi</taxon>
        <taxon>Dikarya</taxon>
        <taxon>Basidiomycota</taxon>
        <taxon>Agaricomycotina</taxon>
        <taxon>Agaricomycetes</taxon>
        <taxon>Agaricomycetidae</taxon>
        <taxon>Boletales</taxon>
        <taxon>Suillineae</taxon>
        <taxon>Suillaceae</taxon>
        <taxon>Suillus</taxon>
    </lineage>
</organism>
<dbReference type="EMBL" id="JABBWK010000179">
    <property type="protein sequence ID" value="KAG1888468.1"/>
    <property type="molecule type" value="Genomic_DNA"/>
</dbReference>
<dbReference type="AlphaFoldDB" id="A0AAD4DPM4"/>
<dbReference type="InterPro" id="IPR027417">
    <property type="entry name" value="P-loop_NTPase"/>
</dbReference>
<name>A0AAD4DPM4_9AGAM</name>
<gene>
    <name evidence="1" type="ORF">F5891DRAFT_1075412</name>
</gene>
<protein>
    <submittedName>
        <fullName evidence="1">Uncharacterized protein</fullName>
    </submittedName>
</protein>
<comment type="caution">
    <text evidence="1">The sequence shown here is derived from an EMBL/GenBank/DDBJ whole genome shotgun (WGS) entry which is preliminary data.</text>
</comment>
<dbReference type="RefSeq" id="XP_041217163.1">
    <property type="nucleotide sequence ID" value="XM_041363374.1"/>
</dbReference>
<dbReference type="SUPFAM" id="SSF52540">
    <property type="entry name" value="P-loop containing nucleoside triphosphate hydrolases"/>
    <property type="match status" value="1"/>
</dbReference>
<reference evidence="1" key="1">
    <citation type="journal article" date="2020" name="New Phytol.">
        <title>Comparative genomics reveals dynamic genome evolution in host specialist ectomycorrhizal fungi.</title>
        <authorList>
            <person name="Lofgren L.A."/>
            <person name="Nguyen N.H."/>
            <person name="Vilgalys R."/>
            <person name="Ruytinx J."/>
            <person name="Liao H.L."/>
            <person name="Branco S."/>
            <person name="Kuo A."/>
            <person name="LaButti K."/>
            <person name="Lipzen A."/>
            <person name="Andreopoulos W."/>
            <person name="Pangilinan J."/>
            <person name="Riley R."/>
            <person name="Hundley H."/>
            <person name="Na H."/>
            <person name="Barry K."/>
            <person name="Grigoriev I.V."/>
            <person name="Stajich J.E."/>
            <person name="Kennedy P.G."/>
        </authorList>
    </citation>
    <scope>NUCLEOTIDE SEQUENCE</scope>
    <source>
        <strain evidence="1">FC203</strain>
    </source>
</reference>
<evidence type="ECO:0000313" key="1">
    <source>
        <dbReference type="EMBL" id="KAG1888468.1"/>
    </source>
</evidence>
<accession>A0AAD4DPM4</accession>